<gene>
    <name evidence="2" type="ORF">K2U94_06590</name>
</gene>
<dbReference type="InterPro" id="IPR029063">
    <property type="entry name" value="SAM-dependent_MTases_sf"/>
</dbReference>
<dbReference type="Proteomes" id="UP001139104">
    <property type="component" value="Unassembled WGS sequence"/>
</dbReference>
<feature type="domain" description="Methyltransferase type 11" evidence="1">
    <location>
        <begin position="63"/>
        <end position="159"/>
    </location>
</feature>
<keyword evidence="2" id="KW-0489">Methyltransferase</keyword>
<dbReference type="GO" id="GO:0008168">
    <property type="term" value="F:methyltransferase activity"/>
    <property type="evidence" value="ECO:0007669"/>
    <property type="project" value="UniProtKB-KW"/>
</dbReference>
<reference evidence="2" key="1">
    <citation type="journal article" date="2022" name="ISME J.">
        <title>Identification of active gaseous-alkane degraders at natural gas seeps.</title>
        <authorList>
            <person name="Farhan Ul Haque M."/>
            <person name="Hernandez M."/>
            <person name="Crombie A.T."/>
            <person name="Murrell J.C."/>
        </authorList>
    </citation>
    <scope>NUCLEOTIDE SEQUENCE</scope>
    <source>
        <strain evidence="2">PC2</strain>
    </source>
</reference>
<evidence type="ECO:0000313" key="2">
    <source>
        <dbReference type="EMBL" id="MCI4682428.1"/>
    </source>
</evidence>
<keyword evidence="2" id="KW-0808">Transferase</keyword>
<comment type="caution">
    <text evidence="2">The sequence shown here is derived from an EMBL/GenBank/DDBJ whole genome shotgun (WGS) entry which is preliminary data.</text>
</comment>
<protein>
    <submittedName>
        <fullName evidence="2">Class I SAM-dependent methyltransferase</fullName>
    </submittedName>
</protein>
<name>A0ABS9Z478_9HYPH</name>
<dbReference type="InterPro" id="IPR013216">
    <property type="entry name" value="Methyltransf_11"/>
</dbReference>
<dbReference type="Gene3D" id="3.40.50.150">
    <property type="entry name" value="Vaccinia Virus protein VP39"/>
    <property type="match status" value="1"/>
</dbReference>
<accession>A0ABS9Z478</accession>
<proteinExistence type="predicted"/>
<organism evidence="2 3">
    <name type="scientific">Candidatus Rhodoblastus alkanivorans</name>
    <dbReference type="NCBI Taxonomy" id="2954117"/>
    <lineage>
        <taxon>Bacteria</taxon>
        <taxon>Pseudomonadati</taxon>
        <taxon>Pseudomonadota</taxon>
        <taxon>Alphaproteobacteria</taxon>
        <taxon>Hyphomicrobiales</taxon>
        <taxon>Rhodoblastaceae</taxon>
        <taxon>Rhodoblastus</taxon>
    </lineage>
</organism>
<keyword evidence="3" id="KW-1185">Reference proteome</keyword>
<sequence length="252" mass="28427">MQHNDLSRHLALWRDGVQNELTFWDNWFATKGDQWPDDFRSRLDPTREIHTDLMAGLTGTRVLDVGAGPMTKLGSCYQGRRLDLVACDPLAPFYDKIAARYGVTRPVPTQFGFAEYLSAFFPPDSFDLVHCSNALDHSFDPVRSIEEMLIVAKPGGRILLSHVRNEGESGNYEGLHQWNFDADGEDFVIWNRSIRVNASQQFASYANFSVDTSGARWMTVRIGKKRAPPMTPIVERLRELLGAMVLASASME</sequence>
<dbReference type="CDD" id="cd02440">
    <property type="entry name" value="AdoMet_MTases"/>
    <property type="match status" value="1"/>
</dbReference>
<dbReference type="GO" id="GO:0032259">
    <property type="term" value="P:methylation"/>
    <property type="evidence" value="ECO:0007669"/>
    <property type="project" value="UniProtKB-KW"/>
</dbReference>
<dbReference type="RefSeq" id="WP_243066441.1">
    <property type="nucleotide sequence ID" value="NZ_JAIVFK010000020.1"/>
</dbReference>
<dbReference type="SUPFAM" id="SSF53335">
    <property type="entry name" value="S-adenosyl-L-methionine-dependent methyltransferases"/>
    <property type="match status" value="1"/>
</dbReference>
<evidence type="ECO:0000259" key="1">
    <source>
        <dbReference type="Pfam" id="PF08241"/>
    </source>
</evidence>
<evidence type="ECO:0000313" key="3">
    <source>
        <dbReference type="Proteomes" id="UP001139104"/>
    </source>
</evidence>
<dbReference type="EMBL" id="JAIVFP010000001">
    <property type="protein sequence ID" value="MCI4682428.1"/>
    <property type="molecule type" value="Genomic_DNA"/>
</dbReference>
<dbReference type="Pfam" id="PF08241">
    <property type="entry name" value="Methyltransf_11"/>
    <property type="match status" value="1"/>
</dbReference>